<keyword evidence="8" id="KW-1133">Transmembrane helix</keyword>
<dbReference type="STRING" id="765440.A0A0C3BIR5"/>
<dbReference type="AlphaFoldDB" id="A0A0C3BIR5"/>
<reference evidence="13" key="2">
    <citation type="submission" date="2015-01" db="EMBL/GenBank/DDBJ databases">
        <title>Evolutionary Origins and Diversification of the Mycorrhizal Mutualists.</title>
        <authorList>
            <consortium name="DOE Joint Genome Institute"/>
            <consortium name="Mycorrhizal Genomics Consortium"/>
            <person name="Kohler A."/>
            <person name="Kuo A."/>
            <person name="Nagy L.G."/>
            <person name="Floudas D."/>
            <person name="Copeland A."/>
            <person name="Barry K.W."/>
            <person name="Cichocki N."/>
            <person name="Veneault-Fourrey C."/>
            <person name="LaButti K."/>
            <person name="Lindquist E.A."/>
            <person name="Lipzen A."/>
            <person name="Lundell T."/>
            <person name="Morin E."/>
            <person name="Murat C."/>
            <person name="Riley R."/>
            <person name="Ohm R."/>
            <person name="Sun H."/>
            <person name="Tunlid A."/>
            <person name="Henrissat B."/>
            <person name="Grigoriev I.V."/>
            <person name="Hibbett D.S."/>
            <person name="Martin F."/>
        </authorList>
    </citation>
    <scope>NUCLEOTIDE SEQUENCE [LARGE SCALE GENOMIC DNA]</scope>
    <source>
        <strain evidence="13">F 1598</strain>
    </source>
</reference>
<evidence type="ECO:0000313" key="13">
    <source>
        <dbReference type="Proteomes" id="UP000054166"/>
    </source>
</evidence>
<gene>
    <name evidence="12" type="ORF">PILCRDRAFT_816125</name>
</gene>
<keyword evidence="6" id="KW-0999">Mitochondrion inner membrane</keyword>
<dbReference type="FunCoup" id="A0A0C3BIR5">
    <property type="interactions" value="62"/>
</dbReference>
<proteinExistence type="inferred from homology"/>
<keyword evidence="9" id="KW-0811">Translocation</keyword>
<accession>A0A0C3BIR5</accession>
<evidence type="ECO:0000256" key="5">
    <source>
        <dbReference type="ARBA" id="ARBA00022692"/>
    </source>
</evidence>
<evidence type="ECO:0000256" key="9">
    <source>
        <dbReference type="ARBA" id="ARBA00023010"/>
    </source>
</evidence>
<organism evidence="12 13">
    <name type="scientific">Piloderma croceum (strain F 1598)</name>
    <dbReference type="NCBI Taxonomy" id="765440"/>
    <lineage>
        <taxon>Eukaryota</taxon>
        <taxon>Fungi</taxon>
        <taxon>Dikarya</taxon>
        <taxon>Basidiomycota</taxon>
        <taxon>Agaricomycotina</taxon>
        <taxon>Agaricomycetes</taxon>
        <taxon>Agaricomycetidae</taxon>
        <taxon>Atheliales</taxon>
        <taxon>Atheliaceae</taxon>
        <taxon>Piloderma</taxon>
    </lineage>
</organism>
<reference evidence="12 13" key="1">
    <citation type="submission" date="2014-04" db="EMBL/GenBank/DDBJ databases">
        <authorList>
            <consortium name="DOE Joint Genome Institute"/>
            <person name="Kuo A."/>
            <person name="Tarkka M."/>
            <person name="Buscot F."/>
            <person name="Kohler A."/>
            <person name="Nagy L.G."/>
            <person name="Floudas D."/>
            <person name="Copeland A."/>
            <person name="Barry K.W."/>
            <person name="Cichocki N."/>
            <person name="Veneault-Fourrey C."/>
            <person name="LaButti K."/>
            <person name="Lindquist E.A."/>
            <person name="Lipzen A."/>
            <person name="Lundell T."/>
            <person name="Morin E."/>
            <person name="Murat C."/>
            <person name="Sun H."/>
            <person name="Tunlid A."/>
            <person name="Henrissat B."/>
            <person name="Grigoriev I.V."/>
            <person name="Hibbett D.S."/>
            <person name="Martin F."/>
            <person name="Nordberg H.P."/>
            <person name="Cantor M.N."/>
            <person name="Hua S.X."/>
        </authorList>
    </citation>
    <scope>NUCLEOTIDE SEQUENCE [LARGE SCALE GENOMIC DNA]</scope>
    <source>
        <strain evidence="12 13">F 1598</strain>
    </source>
</reference>
<dbReference type="Proteomes" id="UP000054166">
    <property type="component" value="Unassembled WGS sequence"/>
</dbReference>
<evidence type="ECO:0000256" key="11">
    <source>
        <dbReference type="ARBA" id="ARBA00023136"/>
    </source>
</evidence>
<name>A0A0C3BIR5_PILCF</name>
<comment type="subcellular location">
    <subcellularLocation>
        <location evidence="1">Mitochondrion inner membrane</location>
        <topology evidence="1">Single-pass membrane protein</topology>
    </subcellularLocation>
</comment>
<evidence type="ECO:0000256" key="2">
    <source>
        <dbReference type="ARBA" id="ARBA00006355"/>
    </source>
</evidence>
<keyword evidence="4" id="KW-0813">Transport</keyword>
<evidence type="ECO:0000256" key="3">
    <source>
        <dbReference type="ARBA" id="ARBA00020796"/>
    </source>
</evidence>
<dbReference type="Pfam" id="PF11711">
    <property type="entry name" value="Tim54"/>
    <property type="match status" value="1"/>
</dbReference>
<evidence type="ECO:0000313" key="12">
    <source>
        <dbReference type="EMBL" id="KIM86198.1"/>
    </source>
</evidence>
<dbReference type="EMBL" id="KN832982">
    <property type="protein sequence ID" value="KIM86198.1"/>
    <property type="molecule type" value="Genomic_DNA"/>
</dbReference>
<keyword evidence="10" id="KW-0496">Mitochondrion</keyword>
<evidence type="ECO:0000256" key="4">
    <source>
        <dbReference type="ARBA" id="ARBA00022448"/>
    </source>
</evidence>
<evidence type="ECO:0000256" key="8">
    <source>
        <dbReference type="ARBA" id="ARBA00022989"/>
    </source>
</evidence>
<evidence type="ECO:0000256" key="10">
    <source>
        <dbReference type="ARBA" id="ARBA00023128"/>
    </source>
</evidence>
<sequence>MSEPNAHETHNANALPTKPKSGVRVALEYTGIPTSWFSKRPKLPSRNWLIFISVTSSVVGYYIYDRRQCNQIRQSYVDRVKHFAEEPLNSLDVTRKVTVYGSRWPGDEDYDRSMKYFRKYVKPILIAAAVDFEMISGKRHGDIANKIADEIKMQRRIAVGLDPPPPVMAALAGYQPLDVMYRRKLEGGIVIVGRPTFKEFMAGTKRGWTESLDKIDREEALAHDLESDGRFDEAEEPSQLDVATLDGEPIPTPSKLPSGNGIYSTLQMQRPPQVQRGSEFIPADKNIPPAVIPELPSLLFVPFTNLIGFKQIPLMMWDFFNQRHKVRSGSEAAYRLIMKQTRPIIPPPSLPFTELQDPDASVAQSTDRHGGDLDFDKEAEAYFKPSLSSTVADIEKARESYYAALPAKLETARALSRGTREPTKDEVSFPPPTEVELRAERMKKELRWRGDINGWELVRREKGVAWDDRFAASMRVFEDPTIEGSDSSITTKTR</sequence>
<evidence type="ECO:0000256" key="7">
    <source>
        <dbReference type="ARBA" id="ARBA00022927"/>
    </source>
</evidence>
<dbReference type="GO" id="GO:0005743">
    <property type="term" value="C:mitochondrial inner membrane"/>
    <property type="evidence" value="ECO:0007669"/>
    <property type="project" value="UniProtKB-SubCell"/>
</dbReference>
<dbReference type="GO" id="GO:0015031">
    <property type="term" value="P:protein transport"/>
    <property type="evidence" value="ECO:0007669"/>
    <property type="project" value="UniProtKB-KW"/>
</dbReference>
<evidence type="ECO:0000256" key="1">
    <source>
        <dbReference type="ARBA" id="ARBA00004434"/>
    </source>
</evidence>
<evidence type="ECO:0000256" key="6">
    <source>
        <dbReference type="ARBA" id="ARBA00022792"/>
    </source>
</evidence>
<protein>
    <recommendedName>
        <fullName evidence="3">Mitochondrial import inner membrane translocase subunit TIM54</fullName>
    </recommendedName>
</protein>
<dbReference type="HOGENOM" id="CLU_033744_0_0_1"/>
<keyword evidence="13" id="KW-1185">Reference proteome</keyword>
<keyword evidence="11" id="KW-0472">Membrane</keyword>
<keyword evidence="5" id="KW-0812">Transmembrane</keyword>
<keyword evidence="7" id="KW-0653">Protein transport</keyword>
<dbReference type="InParanoid" id="A0A0C3BIR5"/>
<dbReference type="InterPro" id="IPR021056">
    <property type="entry name" value="Mt_import_IM_translocase_Tim54"/>
</dbReference>
<comment type="similarity">
    <text evidence="2">Belongs to the TIM54 family.</text>
</comment>
<dbReference type="OrthoDB" id="5598305at2759"/>